<dbReference type="eggNOG" id="KOG4557">
    <property type="taxonomic scope" value="Eukaryota"/>
</dbReference>
<gene>
    <name evidence="8" type="primary">Dmoj\GI20744</name>
    <name evidence="8" type="ORF">Dmoj_GI20744</name>
</gene>
<evidence type="ECO:0000256" key="3">
    <source>
        <dbReference type="ARBA" id="ARBA00022705"/>
    </source>
</evidence>
<keyword evidence="3" id="KW-0235">DNA replication</keyword>
<dbReference type="CDD" id="cd11583">
    <property type="entry name" value="Orc6_mid"/>
    <property type="match status" value="1"/>
</dbReference>
<feature type="domain" description="ORC6 second cyclin-like" evidence="7">
    <location>
        <begin position="97"/>
        <end position="178"/>
    </location>
</feature>
<dbReference type="Pfam" id="PF05460">
    <property type="entry name" value="ORC6"/>
    <property type="match status" value="1"/>
</dbReference>
<organism evidence="8 9">
    <name type="scientific">Drosophila mojavensis</name>
    <name type="common">Fruit fly</name>
    <dbReference type="NCBI Taxonomy" id="7230"/>
    <lineage>
        <taxon>Eukaryota</taxon>
        <taxon>Metazoa</taxon>
        <taxon>Ecdysozoa</taxon>
        <taxon>Arthropoda</taxon>
        <taxon>Hexapoda</taxon>
        <taxon>Insecta</taxon>
        <taxon>Pterygota</taxon>
        <taxon>Neoptera</taxon>
        <taxon>Endopterygota</taxon>
        <taxon>Diptera</taxon>
        <taxon>Brachycera</taxon>
        <taxon>Muscomorpha</taxon>
        <taxon>Ephydroidea</taxon>
        <taxon>Drosophilidae</taxon>
        <taxon>Drosophila</taxon>
    </lineage>
</organism>
<keyword evidence="4" id="KW-0238">DNA-binding</keyword>
<dbReference type="HOGENOM" id="CLU_067825_0_0_1"/>
<dbReference type="GO" id="GO:0005664">
    <property type="term" value="C:nuclear origin of replication recognition complex"/>
    <property type="evidence" value="ECO:0007669"/>
    <property type="project" value="EnsemblMetazoa"/>
</dbReference>
<dbReference type="OrthoDB" id="5552484at2759"/>
<proteinExistence type="inferred from homology"/>
<dbReference type="GO" id="GO:0032185">
    <property type="term" value="P:septin cytoskeleton organization"/>
    <property type="evidence" value="ECO:0007669"/>
    <property type="project" value="EnsemblMetazoa"/>
</dbReference>
<dbReference type="KEGG" id="dmo:Dmoj_GI20744"/>
<dbReference type="PANTHER" id="PTHR13394">
    <property type="entry name" value="ORIGIN RECOGNITION COMPLEX SUBUNIT 6"/>
    <property type="match status" value="1"/>
</dbReference>
<evidence type="ECO:0000259" key="7">
    <source>
        <dbReference type="Pfam" id="PF21913"/>
    </source>
</evidence>
<dbReference type="InterPro" id="IPR008721">
    <property type="entry name" value="ORC6_cyclin_first"/>
</dbReference>
<dbReference type="OMA" id="RKSHYLN"/>
<dbReference type="Pfam" id="PF21913">
    <property type="entry name" value="ORC6_2nd"/>
    <property type="match status" value="1"/>
</dbReference>
<evidence type="ECO:0000313" key="9">
    <source>
        <dbReference type="Proteomes" id="UP000009192"/>
    </source>
</evidence>
<keyword evidence="5" id="KW-0539">Nucleus</keyword>
<evidence type="ECO:0000313" key="8">
    <source>
        <dbReference type="EMBL" id="EDW09855.1"/>
    </source>
</evidence>
<dbReference type="CDD" id="cd16075">
    <property type="entry name" value="ORC6_CTD"/>
    <property type="match status" value="1"/>
</dbReference>
<name>B4KMG7_DROMO</name>
<evidence type="ECO:0000256" key="4">
    <source>
        <dbReference type="ARBA" id="ARBA00023125"/>
    </source>
</evidence>
<evidence type="ECO:0000256" key="2">
    <source>
        <dbReference type="ARBA" id="ARBA00010840"/>
    </source>
</evidence>
<dbReference type="GO" id="GO:0005886">
    <property type="term" value="C:plasma membrane"/>
    <property type="evidence" value="ECO:0007669"/>
    <property type="project" value="EnsemblMetazoa"/>
</dbReference>
<dbReference type="GO" id="GO:0032156">
    <property type="term" value="C:septin cytoskeleton"/>
    <property type="evidence" value="ECO:0007669"/>
    <property type="project" value="EnsemblMetazoa"/>
</dbReference>
<dbReference type="InterPro" id="IPR054113">
    <property type="entry name" value="ORC6_cyclin-like_2nd"/>
</dbReference>
<dbReference type="GO" id="GO:0005096">
    <property type="term" value="F:GTPase activator activity"/>
    <property type="evidence" value="ECO:0007669"/>
    <property type="project" value="EnsemblMetazoa"/>
</dbReference>
<dbReference type="PANTHER" id="PTHR13394:SF0">
    <property type="entry name" value="ORIGIN RECOGNITION COMPLEX SUBUNIT 6"/>
    <property type="match status" value="1"/>
</dbReference>
<evidence type="ECO:0000256" key="5">
    <source>
        <dbReference type="ARBA" id="ARBA00023242"/>
    </source>
</evidence>
<dbReference type="PhylomeDB" id="B4KMG7"/>
<protein>
    <recommendedName>
        <fullName evidence="10">Origin recognition complex subunit 6</fullName>
    </recommendedName>
</protein>
<dbReference type="GO" id="GO:0000278">
    <property type="term" value="P:mitotic cell cycle"/>
    <property type="evidence" value="ECO:0007669"/>
    <property type="project" value="EnsemblMetazoa"/>
</dbReference>
<dbReference type="Proteomes" id="UP000009192">
    <property type="component" value="Unassembled WGS sequence"/>
</dbReference>
<dbReference type="GO" id="GO:0006270">
    <property type="term" value="P:DNA replication initiation"/>
    <property type="evidence" value="ECO:0007669"/>
    <property type="project" value="EnsemblMetazoa"/>
</dbReference>
<keyword evidence="9" id="KW-1185">Reference proteome</keyword>
<dbReference type="GO" id="GO:0003677">
    <property type="term" value="F:DNA binding"/>
    <property type="evidence" value="ECO:0007669"/>
    <property type="project" value="UniProtKB-KW"/>
</dbReference>
<dbReference type="FunCoup" id="B4KMG7">
    <property type="interactions" value="801"/>
</dbReference>
<evidence type="ECO:0000256" key="1">
    <source>
        <dbReference type="ARBA" id="ARBA00004123"/>
    </source>
</evidence>
<reference evidence="8 9" key="1">
    <citation type="journal article" date="2007" name="Nature">
        <title>Evolution of genes and genomes on the Drosophila phylogeny.</title>
        <authorList>
            <consortium name="Drosophila 12 Genomes Consortium"/>
            <person name="Clark A.G."/>
            <person name="Eisen M.B."/>
            <person name="Smith D.R."/>
            <person name="Bergman C.M."/>
            <person name="Oliver B."/>
            <person name="Markow T.A."/>
            <person name="Kaufman T.C."/>
            <person name="Kellis M."/>
            <person name="Gelbart W."/>
            <person name="Iyer V.N."/>
            <person name="Pollard D.A."/>
            <person name="Sackton T.B."/>
            <person name="Larracuente A.M."/>
            <person name="Singh N.D."/>
            <person name="Abad J.P."/>
            <person name="Abt D.N."/>
            <person name="Adryan B."/>
            <person name="Aguade M."/>
            <person name="Akashi H."/>
            <person name="Anderson W.W."/>
            <person name="Aquadro C.F."/>
            <person name="Ardell D.H."/>
            <person name="Arguello R."/>
            <person name="Artieri C.G."/>
            <person name="Barbash D.A."/>
            <person name="Barker D."/>
            <person name="Barsanti P."/>
            <person name="Batterham P."/>
            <person name="Batzoglou S."/>
            <person name="Begun D."/>
            <person name="Bhutkar A."/>
            <person name="Blanco E."/>
            <person name="Bosak S.A."/>
            <person name="Bradley R.K."/>
            <person name="Brand A.D."/>
            <person name="Brent M.R."/>
            <person name="Brooks A.N."/>
            <person name="Brown R.H."/>
            <person name="Butlin R.K."/>
            <person name="Caggese C."/>
            <person name="Calvi B.R."/>
            <person name="Bernardo de Carvalho A."/>
            <person name="Caspi A."/>
            <person name="Castrezana S."/>
            <person name="Celniker S.E."/>
            <person name="Chang J.L."/>
            <person name="Chapple C."/>
            <person name="Chatterji S."/>
            <person name="Chinwalla A."/>
            <person name="Civetta A."/>
            <person name="Clifton S.W."/>
            <person name="Comeron J.M."/>
            <person name="Costello J.C."/>
            <person name="Coyne J.A."/>
            <person name="Daub J."/>
            <person name="David R.G."/>
            <person name="Delcher A.L."/>
            <person name="Delehaunty K."/>
            <person name="Do C.B."/>
            <person name="Ebling H."/>
            <person name="Edwards K."/>
            <person name="Eickbush T."/>
            <person name="Evans J.D."/>
            <person name="Filipski A."/>
            <person name="Findeiss S."/>
            <person name="Freyhult E."/>
            <person name="Fulton L."/>
            <person name="Fulton R."/>
            <person name="Garcia A.C."/>
            <person name="Gardiner A."/>
            <person name="Garfield D.A."/>
            <person name="Garvin B.E."/>
            <person name="Gibson G."/>
            <person name="Gilbert D."/>
            <person name="Gnerre S."/>
            <person name="Godfrey J."/>
            <person name="Good R."/>
            <person name="Gotea V."/>
            <person name="Gravely B."/>
            <person name="Greenberg A.J."/>
            <person name="Griffiths-Jones S."/>
            <person name="Gross S."/>
            <person name="Guigo R."/>
            <person name="Gustafson E.A."/>
            <person name="Haerty W."/>
            <person name="Hahn M.W."/>
            <person name="Halligan D.L."/>
            <person name="Halpern A.L."/>
            <person name="Halter G.M."/>
            <person name="Han M.V."/>
            <person name="Heger A."/>
            <person name="Hillier L."/>
            <person name="Hinrichs A.S."/>
            <person name="Holmes I."/>
            <person name="Hoskins R.A."/>
            <person name="Hubisz M.J."/>
            <person name="Hultmark D."/>
            <person name="Huntley M.A."/>
            <person name="Jaffe D.B."/>
            <person name="Jagadeeshan S."/>
            <person name="Jeck W.R."/>
            <person name="Johnson J."/>
            <person name="Jones C.D."/>
            <person name="Jordan W.C."/>
            <person name="Karpen G.H."/>
            <person name="Kataoka E."/>
            <person name="Keightley P.D."/>
            <person name="Kheradpour P."/>
            <person name="Kirkness E.F."/>
            <person name="Koerich L.B."/>
            <person name="Kristiansen K."/>
            <person name="Kudrna D."/>
            <person name="Kulathinal R.J."/>
            <person name="Kumar S."/>
            <person name="Kwok R."/>
            <person name="Lander E."/>
            <person name="Langley C.H."/>
            <person name="Lapoint R."/>
            <person name="Lazzaro B.P."/>
            <person name="Lee S.J."/>
            <person name="Levesque L."/>
            <person name="Li R."/>
            <person name="Lin C.F."/>
            <person name="Lin M.F."/>
            <person name="Lindblad-Toh K."/>
            <person name="Llopart A."/>
            <person name="Long M."/>
            <person name="Low L."/>
            <person name="Lozovsky E."/>
            <person name="Lu J."/>
            <person name="Luo M."/>
            <person name="Machado C.A."/>
            <person name="Makalowski W."/>
            <person name="Marzo M."/>
            <person name="Matsuda M."/>
            <person name="Matzkin L."/>
            <person name="McAllister B."/>
            <person name="McBride C.S."/>
            <person name="McKernan B."/>
            <person name="McKernan K."/>
            <person name="Mendez-Lago M."/>
            <person name="Minx P."/>
            <person name="Mollenhauer M.U."/>
            <person name="Montooth K."/>
            <person name="Mount S.M."/>
            <person name="Mu X."/>
            <person name="Myers E."/>
            <person name="Negre B."/>
            <person name="Newfeld S."/>
            <person name="Nielsen R."/>
            <person name="Noor M.A."/>
            <person name="O'Grady P."/>
            <person name="Pachter L."/>
            <person name="Papaceit M."/>
            <person name="Parisi M.J."/>
            <person name="Parisi M."/>
            <person name="Parts L."/>
            <person name="Pedersen J.S."/>
            <person name="Pesole G."/>
            <person name="Phillippy A.M."/>
            <person name="Ponting C.P."/>
            <person name="Pop M."/>
            <person name="Porcelli D."/>
            <person name="Powell J.R."/>
            <person name="Prohaska S."/>
            <person name="Pruitt K."/>
            <person name="Puig M."/>
            <person name="Quesneville H."/>
            <person name="Ram K.R."/>
            <person name="Rand D."/>
            <person name="Rasmussen M.D."/>
            <person name="Reed L.K."/>
            <person name="Reenan R."/>
            <person name="Reily A."/>
            <person name="Remington K.A."/>
            <person name="Rieger T.T."/>
            <person name="Ritchie M.G."/>
            <person name="Robin C."/>
            <person name="Rogers Y.H."/>
            <person name="Rohde C."/>
            <person name="Rozas J."/>
            <person name="Rubenfield M.J."/>
            <person name="Ruiz A."/>
            <person name="Russo S."/>
            <person name="Salzberg S.L."/>
            <person name="Sanchez-Gracia A."/>
            <person name="Saranga D.J."/>
            <person name="Sato H."/>
            <person name="Schaeffer S.W."/>
            <person name="Schatz M.C."/>
            <person name="Schlenke T."/>
            <person name="Schwartz R."/>
            <person name="Segarra C."/>
            <person name="Singh R.S."/>
            <person name="Sirot L."/>
            <person name="Sirota M."/>
            <person name="Sisneros N.B."/>
            <person name="Smith C.D."/>
            <person name="Smith T.F."/>
            <person name="Spieth J."/>
            <person name="Stage D.E."/>
            <person name="Stark A."/>
            <person name="Stephan W."/>
            <person name="Strausberg R.L."/>
            <person name="Strempel S."/>
            <person name="Sturgill D."/>
            <person name="Sutton G."/>
            <person name="Sutton G.G."/>
            <person name="Tao W."/>
            <person name="Teichmann S."/>
            <person name="Tobari Y.N."/>
            <person name="Tomimura Y."/>
            <person name="Tsolas J.M."/>
            <person name="Valente V.L."/>
            <person name="Venter E."/>
            <person name="Venter J.C."/>
            <person name="Vicario S."/>
            <person name="Vieira F.G."/>
            <person name="Vilella A.J."/>
            <person name="Villasante A."/>
            <person name="Walenz B."/>
            <person name="Wang J."/>
            <person name="Wasserman M."/>
            <person name="Watts T."/>
            <person name="Wilson D."/>
            <person name="Wilson R.K."/>
            <person name="Wing R.A."/>
            <person name="Wolfner M.F."/>
            <person name="Wong A."/>
            <person name="Wong G.K."/>
            <person name="Wu C.I."/>
            <person name="Wu G."/>
            <person name="Yamamoto D."/>
            <person name="Yang H.P."/>
            <person name="Yang S.P."/>
            <person name="Yorke J.A."/>
            <person name="Yoshida K."/>
            <person name="Zdobnov E."/>
            <person name="Zhang P."/>
            <person name="Zhang Y."/>
            <person name="Zimin A.V."/>
            <person name="Baldwin J."/>
            <person name="Abdouelleil A."/>
            <person name="Abdulkadir J."/>
            <person name="Abebe A."/>
            <person name="Abera B."/>
            <person name="Abreu J."/>
            <person name="Acer S.C."/>
            <person name="Aftuck L."/>
            <person name="Alexander A."/>
            <person name="An P."/>
            <person name="Anderson E."/>
            <person name="Anderson S."/>
            <person name="Arachi H."/>
            <person name="Azer M."/>
            <person name="Bachantsang P."/>
            <person name="Barry A."/>
            <person name="Bayul T."/>
            <person name="Berlin A."/>
            <person name="Bessette D."/>
            <person name="Bloom T."/>
            <person name="Blye J."/>
            <person name="Boguslavskiy L."/>
            <person name="Bonnet C."/>
            <person name="Boukhgalter B."/>
            <person name="Bourzgui I."/>
            <person name="Brown A."/>
            <person name="Cahill P."/>
            <person name="Channer S."/>
            <person name="Cheshatsang Y."/>
            <person name="Chuda L."/>
            <person name="Citroen M."/>
            <person name="Collymore A."/>
            <person name="Cooke P."/>
            <person name="Costello M."/>
            <person name="D'Aco K."/>
            <person name="Daza R."/>
            <person name="De Haan G."/>
            <person name="DeGray S."/>
            <person name="DeMaso C."/>
            <person name="Dhargay N."/>
            <person name="Dooley K."/>
            <person name="Dooley E."/>
            <person name="Doricent M."/>
            <person name="Dorje P."/>
            <person name="Dorjee K."/>
            <person name="Dupes A."/>
            <person name="Elong R."/>
            <person name="Falk J."/>
            <person name="Farina A."/>
            <person name="Faro S."/>
            <person name="Ferguson D."/>
            <person name="Fisher S."/>
            <person name="Foley C.D."/>
            <person name="Franke A."/>
            <person name="Friedrich D."/>
            <person name="Gadbois L."/>
            <person name="Gearin G."/>
            <person name="Gearin C.R."/>
            <person name="Giannoukos G."/>
            <person name="Goode T."/>
            <person name="Graham J."/>
            <person name="Grandbois E."/>
            <person name="Grewal S."/>
            <person name="Gyaltsen K."/>
            <person name="Hafez N."/>
            <person name="Hagos B."/>
            <person name="Hall J."/>
            <person name="Henson C."/>
            <person name="Hollinger A."/>
            <person name="Honan T."/>
            <person name="Huard M.D."/>
            <person name="Hughes L."/>
            <person name="Hurhula B."/>
            <person name="Husby M.E."/>
            <person name="Kamat A."/>
            <person name="Kanga B."/>
            <person name="Kashin S."/>
            <person name="Khazanovich D."/>
            <person name="Kisner P."/>
            <person name="Lance K."/>
            <person name="Lara M."/>
            <person name="Lee W."/>
            <person name="Lennon N."/>
            <person name="Letendre F."/>
            <person name="LeVine R."/>
            <person name="Lipovsky A."/>
            <person name="Liu X."/>
            <person name="Liu J."/>
            <person name="Liu S."/>
            <person name="Lokyitsang T."/>
            <person name="Lokyitsang Y."/>
            <person name="Lubonja R."/>
            <person name="Lui A."/>
            <person name="MacDonald P."/>
            <person name="Magnisalis V."/>
            <person name="Maru K."/>
            <person name="Matthews C."/>
            <person name="McCusker W."/>
            <person name="McDonough S."/>
            <person name="Mehta T."/>
            <person name="Meldrim J."/>
            <person name="Meneus L."/>
            <person name="Mihai O."/>
            <person name="Mihalev A."/>
            <person name="Mihova T."/>
            <person name="Mittelman R."/>
            <person name="Mlenga V."/>
            <person name="Montmayeur A."/>
            <person name="Mulrain L."/>
            <person name="Navidi A."/>
            <person name="Naylor J."/>
            <person name="Negash T."/>
            <person name="Nguyen T."/>
            <person name="Nguyen N."/>
            <person name="Nicol R."/>
            <person name="Norbu C."/>
            <person name="Norbu N."/>
            <person name="Novod N."/>
            <person name="O'Neill B."/>
            <person name="Osman S."/>
            <person name="Markiewicz E."/>
            <person name="Oyono O.L."/>
            <person name="Patti C."/>
            <person name="Phunkhang P."/>
            <person name="Pierre F."/>
            <person name="Priest M."/>
            <person name="Raghuraman S."/>
            <person name="Rege F."/>
            <person name="Reyes R."/>
            <person name="Rise C."/>
            <person name="Rogov P."/>
            <person name="Ross K."/>
            <person name="Ryan E."/>
            <person name="Settipalli S."/>
            <person name="Shea T."/>
            <person name="Sherpa N."/>
            <person name="Shi L."/>
            <person name="Shih D."/>
            <person name="Sparrow T."/>
            <person name="Spaulding J."/>
            <person name="Stalker J."/>
            <person name="Stange-Thomann N."/>
            <person name="Stavropoulos S."/>
            <person name="Stone C."/>
            <person name="Strader C."/>
            <person name="Tesfaye S."/>
            <person name="Thomson T."/>
            <person name="Thoulutsang Y."/>
            <person name="Thoulutsang D."/>
            <person name="Topham K."/>
            <person name="Topping I."/>
            <person name="Tsamla T."/>
            <person name="Vassiliev H."/>
            <person name="Vo A."/>
            <person name="Wangchuk T."/>
            <person name="Wangdi T."/>
            <person name="Weiand M."/>
            <person name="Wilkinson J."/>
            <person name="Wilson A."/>
            <person name="Yadav S."/>
            <person name="Young G."/>
            <person name="Yu Q."/>
            <person name="Zembek L."/>
            <person name="Zhong D."/>
            <person name="Zimmer A."/>
            <person name="Zwirko Z."/>
            <person name="Jaffe D.B."/>
            <person name="Alvarez P."/>
            <person name="Brockman W."/>
            <person name="Butler J."/>
            <person name="Chin C."/>
            <person name="Gnerre S."/>
            <person name="Grabherr M."/>
            <person name="Kleber M."/>
            <person name="Mauceli E."/>
            <person name="MacCallum I."/>
        </authorList>
    </citation>
    <scope>NUCLEOTIDE SEQUENCE [LARGE SCALE GENOMIC DNA]</scope>
    <source>
        <strain evidence="9">Tucson 15081-1352.22</strain>
    </source>
</reference>
<dbReference type="GO" id="GO:0042803">
    <property type="term" value="F:protein homodimerization activity"/>
    <property type="evidence" value="ECO:0007669"/>
    <property type="project" value="EnsemblMetazoa"/>
</dbReference>
<feature type="domain" description="ORC6 first cyclin-like" evidence="6">
    <location>
        <begin position="6"/>
        <end position="93"/>
    </location>
</feature>
<dbReference type="InParanoid" id="B4KMG7"/>
<comment type="subcellular location">
    <subcellularLocation>
        <location evidence="1">Nucleus</location>
    </subcellularLocation>
</comment>
<accession>B4KMG7</accession>
<dbReference type="Gene3D" id="1.10.472.10">
    <property type="entry name" value="Cyclin-like"/>
    <property type="match status" value="1"/>
</dbReference>
<comment type="similarity">
    <text evidence="2">Belongs to the ORC6 family.</text>
</comment>
<evidence type="ECO:0008006" key="10">
    <source>
        <dbReference type="Google" id="ProtNLM"/>
    </source>
</evidence>
<evidence type="ECO:0000259" key="6">
    <source>
        <dbReference type="Pfam" id="PF05460"/>
    </source>
</evidence>
<sequence length="243" mass="27856">MTTLVEQLISKMGLGEEPNVLEKTTELLRLLELRSTNVPLQINEYGKIVLCADIACSVLDIGFDKEQALKLSALRKTHYANNKRMFEKLLELNKLASIKDICVQLSLNEVAHKAEDILAMFKKFARDDADPDHPQYAAMAVFHACRLLKKKVSKPKLMPFSNLRPTQWQQLEQQFERLIAKHLKDLNVTTAGVKNKFTQQEEQNGLSKKQKSSEKTEIEEYEKWKSRMLATAEAKLKELENIA</sequence>
<dbReference type="EMBL" id="CH933808">
    <property type="protein sequence ID" value="EDW09855.1"/>
    <property type="molecule type" value="Genomic_DNA"/>
</dbReference>
<dbReference type="SMR" id="B4KMG7"/>
<dbReference type="InterPro" id="IPR020529">
    <property type="entry name" value="ORC6_met/pln"/>
</dbReference>
<dbReference type="AlphaFoldDB" id="B4KMG7"/>